<evidence type="ECO:0000313" key="1">
    <source>
        <dbReference type="EMBL" id="MCT1607588.1"/>
    </source>
</evidence>
<dbReference type="Gene3D" id="2.60.120.1140">
    <property type="entry name" value="Protein of unknown function DUF192"/>
    <property type="match status" value="1"/>
</dbReference>
<dbReference type="InterPro" id="IPR003795">
    <property type="entry name" value="DUF192"/>
</dbReference>
<reference evidence="1 2" key="1">
    <citation type="submission" date="2022-04" db="EMBL/GenBank/DDBJ databases">
        <title>Human microbiome associated bacterial genomes.</title>
        <authorList>
            <person name="Sandstrom S."/>
            <person name="Salamzade R."/>
            <person name="Kalan L.R."/>
        </authorList>
    </citation>
    <scope>NUCLEOTIDE SEQUENCE [LARGE SCALE GENOMIC DNA]</scope>
    <source>
        <strain evidence="2">p3-SID767</strain>
    </source>
</reference>
<dbReference type="EMBL" id="JALXMO010000030">
    <property type="protein sequence ID" value="MCT1607588.1"/>
    <property type="molecule type" value="Genomic_DNA"/>
</dbReference>
<dbReference type="Proteomes" id="UP001205046">
    <property type="component" value="Unassembled WGS sequence"/>
</dbReference>
<evidence type="ECO:0000313" key="2">
    <source>
        <dbReference type="Proteomes" id="UP001205046"/>
    </source>
</evidence>
<dbReference type="Pfam" id="PF02643">
    <property type="entry name" value="DUF192"/>
    <property type="match status" value="1"/>
</dbReference>
<dbReference type="InterPro" id="IPR038695">
    <property type="entry name" value="Saro_0823-like_sf"/>
</dbReference>
<name>A0ABT2HSC8_9MICC</name>
<gene>
    <name evidence="1" type="ORF">M3B43_09700</name>
</gene>
<comment type="caution">
    <text evidence="1">The sequence shown here is derived from an EMBL/GenBank/DDBJ whole genome shotgun (WGS) entry which is preliminary data.</text>
</comment>
<keyword evidence="2" id="KW-1185">Reference proteome</keyword>
<accession>A0ABT2HSC8</accession>
<sequence length="122" mass="13393">MASYSAQLKELSARAKTIHIAVDETRTYAVPQAGTFLRRLTGLLFGGDTVLLRPCNSVHGFGMRRTLDVAYIDNSGSVIDTAVLKPWRVHAPRRGAIAVWELPVGELERLGVTRGSTLRFSI</sequence>
<organism evidence="1 2">
    <name type="scientific">Nesterenkonia massiliensis</name>
    <dbReference type="NCBI Taxonomy" id="1232429"/>
    <lineage>
        <taxon>Bacteria</taxon>
        <taxon>Bacillati</taxon>
        <taxon>Actinomycetota</taxon>
        <taxon>Actinomycetes</taxon>
        <taxon>Micrococcales</taxon>
        <taxon>Micrococcaceae</taxon>
        <taxon>Nesterenkonia</taxon>
    </lineage>
</organism>
<dbReference type="RefSeq" id="WP_260073484.1">
    <property type="nucleotide sequence ID" value="NZ_JALXMO010000030.1"/>
</dbReference>
<proteinExistence type="predicted"/>
<protein>
    <submittedName>
        <fullName evidence="1">DUF192 domain-containing protein</fullName>
    </submittedName>
</protein>